<evidence type="ECO:0000313" key="4">
    <source>
        <dbReference type="Proteomes" id="UP000432715"/>
    </source>
</evidence>
<feature type="domain" description="FMN-binding" evidence="2">
    <location>
        <begin position="384"/>
        <end position="464"/>
    </location>
</feature>
<feature type="domain" description="FMN-binding" evidence="2">
    <location>
        <begin position="172"/>
        <end position="254"/>
    </location>
</feature>
<feature type="domain" description="FMN-binding" evidence="2">
    <location>
        <begin position="481"/>
        <end position="573"/>
    </location>
</feature>
<dbReference type="SMART" id="SM00900">
    <property type="entry name" value="FMN_bind"/>
    <property type="match status" value="4"/>
</dbReference>
<dbReference type="SUPFAM" id="SSF55383">
    <property type="entry name" value="Copper amine oxidase, domain N"/>
    <property type="match status" value="1"/>
</dbReference>
<feature type="chain" id="PRO_5026306003" evidence="1">
    <location>
        <begin position="24"/>
        <end position="575"/>
    </location>
</feature>
<sequence length="575" mass="63237">MRKIFAVILVIALTIPLSLSSFAATAEGTQEFKGVVVLNNQEKVLNTSPLLVDEVVYLPIREMAESKGLYVHYDADSHSAFLLDSKDQVDDIKTGNRGTEMKVYRNNNLNYFSKVLIVGRSSYAPAHEVATILGYDYHQAPISKNVFLYEGDRPSGEIYRNGTFLGTSDASSKSLNHVEITIENDVIVYANVFGQSSTGALKDANYPWDAYHEATAIYNEKIVETNGEFADIITGATGSCEGYKQALERGLQKALIEPTNTNTYFDGTFLGISDEGKGISVAWVTIEKDKIVEVELKDAKANEETGRYEFKGEDYPWPQYHEAVKELPAKFIEANGSDIDVYTGATGSSNKWMQAVDRALDSARTTKLYVDGYYKGVSDASSKSFGVADIIIANDKIVYAHVYGVSSTGVAKGDNYPWAQYHEATDLYNEKIVATNGEYADIITGATGSSIGYKQAVDRALEKALIEAKNSNTYFDGTFIGISDEMKGVSVAWVTIENDKIVNVELKDAKANPETGAYEFKGEDYAWPQYHEAVEQLPARFIEANGSDIDVYTGATGSSNKWKQAVERALESAMK</sequence>
<dbReference type="Pfam" id="PF07833">
    <property type="entry name" value="Cu_amine_oxidN1"/>
    <property type="match status" value="1"/>
</dbReference>
<name>A0A6I0FEK2_9FIRM</name>
<proteinExistence type="predicted"/>
<feature type="signal peptide" evidence="1">
    <location>
        <begin position="1"/>
        <end position="23"/>
    </location>
</feature>
<dbReference type="AlphaFoldDB" id="A0A6I0FEK2"/>
<evidence type="ECO:0000256" key="1">
    <source>
        <dbReference type="SAM" id="SignalP"/>
    </source>
</evidence>
<evidence type="ECO:0000313" key="3">
    <source>
        <dbReference type="EMBL" id="KAB3537686.1"/>
    </source>
</evidence>
<dbReference type="Pfam" id="PF04205">
    <property type="entry name" value="FMN_bind"/>
    <property type="match status" value="2"/>
</dbReference>
<keyword evidence="1" id="KW-0732">Signal</keyword>
<dbReference type="GO" id="GO:0010181">
    <property type="term" value="F:FMN binding"/>
    <property type="evidence" value="ECO:0007669"/>
    <property type="project" value="InterPro"/>
</dbReference>
<reference evidence="3 4" key="1">
    <citation type="submission" date="2019-10" db="EMBL/GenBank/DDBJ databases">
        <title>Alkaliphilus serpentinus sp. nov. and Alkaliphilus pronyensis sp. nov., two novel anaerobic alkaliphilic species isolated from the serpentinized-hosted hydrothermal field of the Prony Bay (New Caledonia).</title>
        <authorList>
            <person name="Postec A."/>
        </authorList>
    </citation>
    <scope>NUCLEOTIDE SEQUENCE [LARGE SCALE GENOMIC DNA]</scope>
    <source>
        <strain evidence="3 4">LacV</strain>
    </source>
</reference>
<accession>A0A6I0FEK2</accession>
<feature type="domain" description="FMN-binding" evidence="2">
    <location>
        <begin position="278"/>
        <end position="363"/>
    </location>
</feature>
<dbReference type="EMBL" id="WBZC01000009">
    <property type="protein sequence ID" value="KAB3537686.1"/>
    <property type="molecule type" value="Genomic_DNA"/>
</dbReference>
<dbReference type="InterPro" id="IPR012854">
    <property type="entry name" value="Cu_amine_oxidase-like_N"/>
</dbReference>
<dbReference type="RefSeq" id="WP_151860001.1">
    <property type="nucleotide sequence ID" value="NZ_WBZC01000009.1"/>
</dbReference>
<dbReference type="Proteomes" id="UP000432715">
    <property type="component" value="Unassembled WGS sequence"/>
</dbReference>
<dbReference type="InterPro" id="IPR007329">
    <property type="entry name" value="FMN-bd"/>
</dbReference>
<organism evidence="3 4">
    <name type="scientific">Alkaliphilus pronyensis</name>
    <dbReference type="NCBI Taxonomy" id="1482732"/>
    <lineage>
        <taxon>Bacteria</taxon>
        <taxon>Bacillati</taxon>
        <taxon>Bacillota</taxon>
        <taxon>Clostridia</taxon>
        <taxon>Peptostreptococcales</taxon>
        <taxon>Natronincolaceae</taxon>
        <taxon>Alkaliphilus</taxon>
    </lineage>
</organism>
<dbReference type="GO" id="GO:0016020">
    <property type="term" value="C:membrane"/>
    <property type="evidence" value="ECO:0007669"/>
    <property type="project" value="InterPro"/>
</dbReference>
<dbReference type="InterPro" id="IPR036582">
    <property type="entry name" value="Mao_N_sf"/>
</dbReference>
<keyword evidence="4" id="KW-1185">Reference proteome</keyword>
<dbReference type="OrthoDB" id="45418at2"/>
<gene>
    <name evidence="3" type="ORF">F8154_02430</name>
</gene>
<evidence type="ECO:0000259" key="2">
    <source>
        <dbReference type="SMART" id="SM00900"/>
    </source>
</evidence>
<comment type="caution">
    <text evidence="3">The sequence shown here is derived from an EMBL/GenBank/DDBJ whole genome shotgun (WGS) entry which is preliminary data.</text>
</comment>
<protein>
    <submittedName>
        <fullName evidence="3">FMN-binding protein</fullName>
    </submittedName>
</protein>
<dbReference type="Gene3D" id="3.90.1010.20">
    <property type="match status" value="4"/>
</dbReference>